<keyword evidence="1 6" id="KW-0963">Cytoplasm</keyword>
<evidence type="ECO:0000313" key="8">
    <source>
        <dbReference type="EMBL" id="WWF03571.1"/>
    </source>
</evidence>
<feature type="domain" description="HRDC" evidence="7">
    <location>
        <begin position="212"/>
        <end position="292"/>
    </location>
</feature>
<dbReference type="CDD" id="cd06142">
    <property type="entry name" value="RNaseD_exo"/>
    <property type="match status" value="1"/>
</dbReference>
<keyword evidence="2 6" id="KW-0819">tRNA processing</keyword>
<dbReference type="NCBIfam" id="TIGR01388">
    <property type="entry name" value="rnd"/>
    <property type="match status" value="1"/>
</dbReference>
<evidence type="ECO:0000256" key="4">
    <source>
        <dbReference type="ARBA" id="ARBA00022801"/>
    </source>
</evidence>
<comment type="similarity">
    <text evidence="6">Belongs to the RNase D family.</text>
</comment>
<dbReference type="SUPFAM" id="SSF47819">
    <property type="entry name" value="HRDC-like"/>
    <property type="match status" value="2"/>
</dbReference>
<dbReference type="PANTHER" id="PTHR47649:SF1">
    <property type="entry name" value="RIBONUCLEASE D"/>
    <property type="match status" value="1"/>
</dbReference>
<gene>
    <name evidence="6 8" type="primary">rnd</name>
    <name evidence="8" type="ORF">N4J17_08135</name>
</gene>
<dbReference type="InterPro" id="IPR010997">
    <property type="entry name" value="HRDC-like_sf"/>
</dbReference>
<dbReference type="EMBL" id="CP104311">
    <property type="protein sequence ID" value="WWF03571.1"/>
    <property type="molecule type" value="Genomic_DNA"/>
</dbReference>
<dbReference type="InterPro" id="IPR006292">
    <property type="entry name" value="RNase_D"/>
</dbReference>
<evidence type="ECO:0000256" key="5">
    <source>
        <dbReference type="ARBA" id="ARBA00022839"/>
    </source>
</evidence>
<dbReference type="InterPro" id="IPR002121">
    <property type="entry name" value="HRDC_dom"/>
</dbReference>
<comment type="function">
    <text evidence="6">Exonuclease involved in the 3' processing of various precursor tRNAs. Initiates hydrolysis at the 3'-terminus of an RNA molecule and releases 5'-mononucleotides.</text>
</comment>
<dbReference type="EC" id="3.1.13.5" evidence="6"/>
<sequence>MPFPITYIDSADELAAFCRSLGSSPWIAVDTEFVRDKTYYPKFCLLQIANGTQAACIDPLAIEDLSEVEGLLFNRAITKVFHAARQDLEIFFHRFRAVPAPIFDTQLAAPLVGHPEQIGYASLVSAMLGVTVDKEHTRTDWTQRPLSAAQKEYAANDVIHLAALYPKMREQLERLERCSWLADDFAALENPDLYVNRPEDAWERIGGLDRLKPDQFALAVRLAAWRENTAQQNDLPRNWILRDEALLEIAMKRPRNRDALQALRGIDSRVIQRYGEAMIALVHVVGDSQTVPPQPRRVQRRSAHTEAVIDAMSALVRLRCIEHTINPAVVASRKDLEEALESPDSARVLQGWRRALAGNDLQAFLDEKAILRMKDGQLALTSREYS</sequence>
<dbReference type="InterPro" id="IPR036397">
    <property type="entry name" value="RNaseH_sf"/>
</dbReference>
<dbReference type="Pfam" id="PF01612">
    <property type="entry name" value="DNA_pol_A_exo1"/>
    <property type="match status" value="1"/>
</dbReference>
<dbReference type="Gene3D" id="3.30.420.10">
    <property type="entry name" value="Ribonuclease H-like superfamily/Ribonuclease H"/>
    <property type="match status" value="1"/>
</dbReference>
<accession>A0ABZ2FBA9</accession>
<dbReference type="SUPFAM" id="SSF53098">
    <property type="entry name" value="Ribonuclease H-like"/>
    <property type="match status" value="1"/>
</dbReference>
<dbReference type="InterPro" id="IPR002562">
    <property type="entry name" value="3'-5'_exonuclease_dom"/>
</dbReference>
<dbReference type="Proteomes" id="UP001359308">
    <property type="component" value="Chromosome"/>
</dbReference>
<dbReference type="SMART" id="SM00474">
    <property type="entry name" value="35EXOc"/>
    <property type="match status" value="1"/>
</dbReference>
<evidence type="ECO:0000313" key="9">
    <source>
        <dbReference type="Proteomes" id="UP001359308"/>
    </source>
</evidence>
<evidence type="ECO:0000256" key="3">
    <source>
        <dbReference type="ARBA" id="ARBA00022722"/>
    </source>
</evidence>
<dbReference type="Pfam" id="PF00570">
    <property type="entry name" value="HRDC"/>
    <property type="match status" value="1"/>
</dbReference>
<evidence type="ECO:0000256" key="1">
    <source>
        <dbReference type="ARBA" id="ARBA00022490"/>
    </source>
</evidence>
<comment type="catalytic activity">
    <reaction evidence="6">
        <text>Exonucleolytic cleavage that removes extra residues from the 3'-terminus of tRNA to produce 5'-mononucleotides.</text>
        <dbReference type="EC" id="3.1.13.5"/>
    </reaction>
</comment>
<comment type="cofactor">
    <cofactor evidence="6">
        <name>a divalent metal cation</name>
        <dbReference type="ChEBI" id="CHEBI:60240"/>
    </cofactor>
</comment>
<evidence type="ECO:0000256" key="2">
    <source>
        <dbReference type="ARBA" id="ARBA00022694"/>
    </source>
</evidence>
<keyword evidence="5 6" id="KW-0269">Exonuclease</keyword>
<organism evidence="8 9">
    <name type="scientific">Methylococcus capsulatus</name>
    <dbReference type="NCBI Taxonomy" id="414"/>
    <lineage>
        <taxon>Bacteria</taxon>
        <taxon>Pseudomonadati</taxon>
        <taxon>Pseudomonadota</taxon>
        <taxon>Gammaproteobacteria</taxon>
        <taxon>Methylococcales</taxon>
        <taxon>Methylococcaceae</taxon>
        <taxon>Methylococcus</taxon>
    </lineage>
</organism>
<dbReference type="Gene3D" id="1.10.150.80">
    <property type="entry name" value="HRDC domain"/>
    <property type="match status" value="2"/>
</dbReference>
<keyword evidence="4 6" id="KW-0378">Hydrolase</keyword>
<dbReference type="SMART" id="SM00341">
    <property type="entry name" value="HRDC"/>
    <property type="match status" value="1"/>
</dbReference>
<dbReference type="PANTHER" id="PTHR47649">
    <property type="entry name" value="RIBONUCLEASE D"/>
    <property type="match status" value="1"/>
</dbReference>
<evidence type="ECO:0000259" key="7">
    <source>
        <dbReference type="PROSITE" id="PS50967"/>
    </source>
</evidence>
<dbReference type="InterPro" id="IPR044876">
    <property type="entry name" value="HRDC_dom_sf"/>
</dbReference>
<keyword evidence="3 6" id="KW-0540">Nuclease</keyword>
<dbReference type="RefSeq" id="WP_232470754.1">
    <property type="nucleotide sequence ID" value="NZ_CP104311.1"/>
</dbReference>
<reference evidence="8 9" key="1">
    <citation type="submission" date="2022-09" db="EMBL/GenBank/DDBJ databases">
        <authorList>
            <person name="Giprobiosintez L."/>
        </authorList>
    </citation>
    <scope>NUCLEOTIDE SEQUENCE [LARGE SCALE GENOMIC DNA]</scope>
    <source>
        <strain evidence="9">VKPM-B-12549 (GBS-15)</strain>
    </source>
</reference>
<comment type="subcellular location">
    <subcellularLocation>
        <location evidence="6">Cytoplasm</location>
    </subcellularLocation>
</comment>
<dbReference type="GO" id="GO:0033890">
    <property type="term" value="F:ribonuclease D activity"/>
    <property type="evidence" value="ECO:0007669"/>
    <property type="project" value="UniProtKB-EC"/>
</dbReference>
<evidence type="ECO:0000256" key="6">
    <source>
        <dbReference type="HAMAP-Rule" id="MF_01899"/>
    </source>
</evidence>
<name>A0ABZ2FBA9_METCP</name>
<dbReference type="InterPro" id="IPR051086">
    <property type="entry name" value="RNase_D-like"/>
</dbReference>
<dbReference type="PROSITE" id="PS50967">
    <property type="entry name" value="HRDC"/>
    <property type="match status" value="1"/>
</dbReference>
<dbReference type="HAMAP" id="MF_01899">
    <property type="entry name" value="RNase_D"/>
    <property type="match status" value="1"/>
</dbReference>
<dbReference type="InterPro" id="IPR012337">
    <property type="entry name" value="RNaseH-like_sf"/>
</dbReference>
<protein>
    <recommendedName>
        <fullName evidence="6">Ribonuclease D</fullName>
        <shortName evidence="6">RNase D</shortName>
        <ecNumber evidence="6">3.1.13.5</ecNumber>
    </recommendedName>
</protein>
<keyword evidence="9" id="KW-1185">Reference proteome</keyword>
<proteinExistence type="inferred from homology"/>